<dbReference type="SUPFAM" id="SSF55729">
    <property type="entry name" value="Acyl-CoA N-acyltransferases (Nat)"/>
    <property type="match status" value="1"/>
</dbReference>
<reference evidence="5 6" key="1">
    <citation type="submission" date="2018-08" db="EMBL/GenBank/DDBJ databases">
        <title>Vibrio isolated from the Eastern China Marginal Seas.</title>
        <authorList>
            <person name="Li Y."/>
        </authorList>
    </citation>
    <scope>NUCLEOTIDE SEQUENCE [LARGE SCALE GENOMIC DNA]</scope>
    <source>
        <strain evidence="5 6">BEI233</strain>
    </source>
</reference>
<dbReference type="Pfam" id="PF13302">
    <property type="entry name" value="Acetyltransf_3"/>
    <property type="match status" value="1"/>
</dbReference>
<dbReference type="GO" id="GO:0005737">
    <property type="term" value="C:cytoplasm"/>
    <property type="evidence" value="ECO:0007669"/>
    <property type="project" value="TreeGrafter"/>
</dbReference>
<evidence type="ECO:0000313" key="5">
    <source>
        <dbReference type="EMBL" id="RJX68368.1"/>
    </source>
</evidence>
<name>A0A3A6QY60_9VIBR</name>
<dbReference type="PROSITE" id="PS51186">
    <property type="entry name" value="GNAT"/>
    <property type="match status" value="1"/>
</dbReference>
<dbReference type="RefSeq" id="WP_120033977.1">
    <property type="nucleotide sequence ID" value="NZ_QVMU01000021.1"/>
</dbReference>
<dbReference type="GO" id="GO:0005840">
    <property type="term" value="C:ribosome"/>
    <property type="evidence" value="ECO:0007669"/>
    <property type="project" value="UniProtKB-KW"/>
</dbReference>
<protein>
    <submittedName>
        <fullName evidence="5">30S ribosomal protein S5 alanine N-acetyltransferase</fullName>
    </submittedName>
</protein>
<dbReference type="PANTHER" id="PTHR43792">
    <property type="entry name" value="GNAT FAMILY, PUTATIVE (AFU_ORTHOLOGUE AFUA_3G00765)-RELATED-RELATED"/>
    <property type="match status" value="1"/>
</dbReference>
<keyword evidence="6" id="KW-1185">Reference proteome</keyword>
<dbReference type="Proteomes" id="UP000273252">
    <property type="component" value="Unassembled WGS sequence"/>
</dbReference>
<keyword evidence="2" id="KW-0012">Acyltransferase</keyword>
<evidence type="ECO:0000256" key="2">
    <source>
        <dbReference type="ARBA" id="ARBA00023315"/>
    </source>
</evidence>
<keyword evidence="5" id="KW-0687">Ribonucleoprotein</keyword>
<comment type="caution">
    <text evidence="5">The sequence shown here is derived from an EMBL/GenBank/DDBJ whole genome shotgun (WGS) entry which is preliminary data.</text>
</comment>
<dbReference type="InterPro" id="IPR051531">
    <property type="entry name" value="N-acetyltransferase"/>
</dbReference>
<evidence type="ECO:0000256" key="3">
    <source>
        <dbReference type="ARBA" id="ARBA00038502"/>
    </source>
</evidence>
<dbReference type="OrthoDB" id="9801669at2"/>
<evidence type="ECO:0000256" key="1">
    <source>
        <dbReference type="ARBA" id="ARBA00022679"/>
    </source>
</evidence>
<keyword evidence="1 5" id="KW-0808">Transferase</keyword>
<accession>A0A3A6QY60</accession>
<evidence type="ECO:0000313" key="6">
    <source>
        <dbReference type="Proteomes" id="UP000273252"/>
    </source>
</evidence>
<comment type="similarity">
    <text evidence="3">Belongs to the acetyltransferase family. RimJ subfamily.</text>
</comment>
<feature type="domain" description="N-acetyltransferase" evidence="4">
    <location>
        <begin position="17"/>
        <end position="182"/>
    </location>
</feature>
<dbReference type="Gene3D" id="3.40.630.30">
    <property type="match status" value="1"/>
</dbReference>
<dbReference type="EMBL" id="QVMU01000021">
    <property type="protein sequence ID" value="RJX68368.1"/>
    <property type="molecule type" value="Genomic_DNA"/>
</dbReference>
<dbReference type="NCBIfam" id="NF008072">
    <property type="entry name" value="PRK10809.1"/>
    <property type="match status" value="1"/>
</dbReference>
<dbReference type="AlphaFoldDB" id="A0A3A6QY60"/>
<keyword evidence="5" id="KW-0689">Ribosomal protein</keyword>
<dbReference type="GO" id="GO:0008999">
    <property type="term" value="F:protein-N-terminal-alanine acetyltransferase activity"/>
    <property type="evidence" value="ECO:0007669"/>
    <property type="project" value="TreeGrafter"/>
</dbReference>
<evidence type="ECO:0000259" key="4">
    <source>
        <dbReference type="PROSITE" id="PS51186"/>
    </source>
</evidence>
<gene>
    <name evidence="5" type="ORF">DZ860_17745</name>
</gene>
<dbReference type="PANTHER" id="PTHR43792:SF8">
    <property type="entry name" value="[RIBOSOMAL PROTEIN US5]-ALANINE N-ACETYLTRANSFERASE"/>
    <property type="match status" value="1"/>
</dbReference>
<organism evidence="5 6">
    <name type="scientific">Vibrio sinensis</name>
    <dbReference type="NCBI Taxonomy" id="2302434"/>
    <lineage>
        <taxon>Bacteria</taxon>
        <taxon>Pseudomonadati</taxon>
        <taxon>Pseudomonadota</taxon>
        <taxon>Gammaproteobacteria</taxon>
        <taxon>Vibrionales</taxon>
        <taxon>Vibrionaceae</taxon>
        <taxon>Vibrio</taxon>
    </lineage>
</organism>
<sequence length="192" mass="21989">MERVSTPCQVYEVDGDIVLRTAEPTDGYMLANYFQTNREHLRPWEPKREEAFFTLAGWTQRLIKLNELHKMGLGYYLLIIDKESGAMLGTISFSNIARFPCHSCNVGYSLALSAQGRGVMGRALKLAIDYMFKIQNIHRIMASYMPRNSKSANVLKRAGFELEGFAKNYLLINGKWEDHNLTALVNHHWNEA</sequence>
<dbReference type="InterPro" id="IPR000182">
    <property type="entry name" value="GNAT_dom"/>
</dbReference>
<dbReference type="InterPro" id="IPR016181">
    <property type="entry name" value="Acyl_CoA_acyltransferase"/>
</dbReference>
<proteinExistence type="inferred from homology"/>